<evidence type="ECO:0000313" key="4">
    <source>
        <dbReference type="EMBL" id="KAK4352742.1"/>
    </source>
</evidence>
<comment type="caution">
    <text evidence="4">The sequence shown here is derived from an EMBL/GenBank/DDBJ whole genome shotgun (WGS) entry which is preliminary data.</text>
</comment>
<dbReference type="GO" id="GO:0006457">
    <property type="term" value="P:protein folding"/>
    <property type="evidence" value="ECO:0007669"/>
    <property type="project" value="TreeGrafter"/>
</dbReference>
<feature type="transmembrane region" description="Helical" evidence="2">
    <location>
        <begin position="53"/>
        <end position="74"/>
    </location>
</feature>
<evidence type="ECO:0000259" key="3">
    <source>
        <dbReference type="Pfam" id="PF00085"/>
    </source>
</evidence>
<organism evidence="4 5">
    <name type="scientific">Anisodus tanguticus</name>
    <dbReference type="NCBI Taxonomy" id="243964"/>
    <lineage>
        <taxon>Eukaryota</taxon>
        <taxon>Viridiplantae</taxon>
        <taxon>Streptophyta</taxon>
        <taxon>Embryophyta</taxon>
        <taxon>Tracheophyta</taxon>
        <taxon>Spermatophyta</taxon>
        <taxon>Magnoliopsida</taxon>
        <taxon>eudicotyledons</taxon>
        <taxon>Gunneridae</taxon>
        <taxon>Pentapetalae</taxon>
        <taxon>asterids</taxon>
        <taxon>lamiids</taxon>
        <taxon>Solanales</taxon>
        <taxon>Solanaceae</taxon>
        <taxon>Solanoideae</taxon>
        <taxon>Hyoscyameae</taxon>
        <taxon>Anisodus</taxon>
    </lineage>
</organism>
<keyword evidence="2" id="KW-0472">Membrane</keyword>
<dbReference type="Gene3D" id="3.40.30.10">
    <property type="entry name" value="Glutaredoxin"/>
    <property type="match status" value="1"/>
</dbReference>
<keyword evidence="2" id="KW-0812">Transmembrane</keyword>
<dbReference type="InterPro" id="IPR036249">
    <property type="entry name" value="Thioredoxin-like_sf"/>
</dbReference>
<dbReference type="GO" id="GO:0034976">
    <property type="term" value="P:response to endoplasmic reticulum stress"/>
    <property type="evidence" value="ECO:0007669"/>
    <property type="project" value="TreeGrafter"/>
</dbReference>
<dbReference type="GO" id="GO:0005783">
    <property type="term" value="C:endoplasmic reticulum"/>
    <property type="evidence" value="ECO:0007669"/>
    <property type="project" value="TreeGrafter"/>
</dbReference>
<dbReference type="GO" id="GO:0003756">
    <property type="term" value="F:protein disulfide isomerase activity"/>
    <property type="evidence" value="ECO:0007669"/>
    <property type="project" value="TreeGrafter"/>
</dbReference>
<dbReference type="CDD" id="cd02961">
    <property type="entry name" value="PDI_a_family"/>
    <property type="match status" value="1"/>
</dbReference>
<keyword evidence="5" id="KW-1185">Reference proteome</keyword>
<feature type="domain" description="Thioredoxin" evidence="3">
    <location>
        <begin position="154"/>
        <end position="209"/>
    </location>
</feature>
<dbReference type="InterPro" id="IPR013766">
    <property type="entry name" value="Thioredoxin_domain"/>
</dbReference>
<sequence length="406" mass="45351">MQDGSSWLHLDLHLPPLPLSLVIIIGGGAEASLPLMGKYWNLMNLTSTPLFPPLIISSLISMLLGVVTASVSLLRKKLFSMNIKFKRLRKTLLGSDLSNWISLCYGSYAKSIIQSGEEKKGLRYLGKQVAPPVQKHSDKSSLQLDKAAADLAVLKQPVVIAKVNADKDSPLVSKYEIDGFPTLKIFMYGVPTDYYGPRKADLLVRFLKKFVAPDVAELHSDSAISEFIEEAGKSFPIFIGFGLNESVISHLAVKYKKKAWFSVAKDFSDNTMEFYDFDKVPALVALHLSYNEQSIFYGPFEDTLKSLKDNKRKIGLTIVEDKNDERSKGLVKLLKAAASANRDLVFAFVGFKQWLDFTESFEVSKKTKLPMMSSGYHQKFQGDKYSGLWQLVKTIGHGLILDFNSK</sequence>
<dbReference type="AlphaFoldDB" id="A0AAE1RL67"/>
<dbReference type="EMBL" id="JAVYJV010000015">
    <property type="protein sequence ID" value="KAK4352742.1"/>
    <property type="molecule type" value="Genomic_DNA"/>
</dbReference>
<dbReference type="PANTHER" id="PTHR18929:SF207">
    <property type="entry name" value="PROTEIN DISULFIDE-ISOMERASE 5-2-LIKE"/>
    <property type="match status" value="1"/>
</dbReference>
<protein>
    <recommendedName>
        <fullName evidence="3">Thioredoxin domain-containing protein</fullName>
    </recommendedName>
</protein>
<keyword evidence="2" id="KW-1133">Transmembrane helix</keyword>
<evidence type="ECO:0000256" key="1">
    <source>
        <dbReference type="ARBA" id="ARBA00006347"/>
    </source>
</evidence>
<gene>
    <name evidence="4" type="ORF">RND71_028260</name>
</gene>
<proteinExistence type="inferred from homology"/>
<dbReference type="Pfam" id="PF00085">
    <property type="entry name" value="Thioredoxin"/>
    <property type="match status" value="1"/>
</dbReference>
<evidence type="ECO:0000313" key="5">
    <source>
        <dbReference type="Proteomes" id="UP001291623"/>
    </source>
</evidence>
<accession>A0AAE1RL67</accession>
<dbReference type="SUPFAM" id="SSF52833">
    <property type="entry name" value="Thioredoxin-like"/>
    <property type="match status" value="1"/>
</dbReference>
<name>A0AAE1RL67_9SOLA</name>
<feature type="transmembrane region" description="Helical" evidence="2">
    <location>
        <begin position="12"/>
        <end position="33"/>
    </location>
</feature>
<reference evidence="4" key="1">
    <citation type="submission" date="2023-12" db="EMBL/GenBank/DDBJ databases">
        <title>Genome assembly of Anisodus tanguticus.</title>
        <authorList>
            <person name="Wang Y.-J."/>
        </authorList>
    </citation>
    <scope>NUCLEOTIDE SEQUENCE</scope>
    <source>
        <strain evidence="4">KB-2021</strain>
        <tissue evidence="4">Leaf</tissue>
    </source>
</reference>
<comment type="similarity">
    <text evidence="1">Belongs to the protein disulfide isomerase family.</text>
</comment>
<dbReference type="PANTHER" id="PTHR18929">
    <property type="entry name" value="PROTEIN DISULFIDE ISOMERASE"/>
    <property type="match status" value="1"/>
</dbReference>
<dbReference type="Proteomes" id="UP001291623">
    <property type="component" value="Unassembled WGS sequence"/>
</dbReference>
<evidence type="ECO:0000256" key="2">
    <source>
        <dbReference type="SAM" id="Phobius"/>
    </source>
</evidence>